<protein>
    <submittedName>
        <fullName evidence="2">Uncharacterized protein</fullName>
    </submittedName>
</protein>
<feature type="transmembrane region" description="Helical" evidence="1">
    <location>
        <begin position="306"/>
        <end position="324"/>
    </location>
</feature>
<gene>
    <name evidence="2" type="ORF">NCTC11923_00959</name>
</gene>
<feature type="transmembrane region" description="Helical" evidence="1">
    <location>
        <begin position="445"/>
        <end position="464"/>
    </location>
</feature>
<name>A0A3S4TBW4_9ACTO</name>
<keyword evidence="1" id="KW-1133">Transmembrane helix</keyword>
<feature type="transmembrane region" description="Helical" evidence="1">
    <location>
        <begin position="123"/>
        <end position="143"/>
    </location>
</feature>
<evidence type="ECO:0000313" key="3">
    <source>
        <dbReference type="Proteomes" id="UP000276899"/>
    </source>
</evidence>
<feature type="transmembrane region" description="Helical" evidence="1">
    <location>
        <begin position="21"/>
        <end position="44"/>
    </location>
</feature>
<feature type="transmembrane region" description="Helical" evidence="1">
    <location>
        <begin position="391"/>
        <end position="410"/>
    </location>
</feature>
<dbReference type="KEGG" id="asla:NCTC11923_00959"/>
<keyword evidence="3" id="KW-1185">Reference proteome</keyword>
<feature type="transmembrane region" description="Helical" evidence="1">
    <location>
        <begin position="189"/>
        <end position="212"/>
    </location>
</feature>
<dbReference type="Proteomes" id="UP000276899">
    <property type="component" value="Chromosome"/>
</dbReference>
<dbReference type="PROSITE" id="PS51257">
    <property type="entry name" value="PROKAR_LIPOPROTEIN"/>
    <property type="match status" value="1"/>
</dbReference>
<keyword evidence="1" id="KW-0472">Membrane</keyword>
<evidence type="ECO:0000256" key="1">
    <source>
        <dbReference type="SAM" id="Phobius"/>
    </source>
</evidence>
<feature type="transmembrane region" description="Helical" evidence="1">
    <location>
        <begin position="84"/>
        <end position="103"/>
    </location>
</feature>
<feature type="transmembrane region" description="Helical" evidence="1">
    <location>
        <begin position="224"/>
        <end position="243"/>
    </location>
</feature>
<dbReference type="RefSeq" id="WP_026427266.1">
    <property type="nucleotide sequence ID" value="NZ_CBCRWE010000043.1"/>
</dbReference>
<feature type="transmembrane region" description="Helical" evidence="1">
    <location>
        <begin position="422"/>
        <end position="439"/>
    </location>
</feature>
<feature type="transmembrane region" description="Helical" evidence="1">
    <location>
        <begin position="50"/>
        <end position="72"/>
    </location>
</feature>
<keyword evidence="1" id="KW-0812">Transmembrane</keyword>
<accession>A0A3S4TBW4</accession>
<evidence type="ECO:0000313" key="2">
    <source>
        <dbReference type="EMBL" id="VEG74325.1"/>
    </source>
</evidence>
<feature type="transmembrane region" description="Helical" evidence="1">
    <location>
        <begin position="164"/>
        <end position="183"/>
    </location>
</feature>
<proteinExistence type="predicted"/>
<reference evidence="2 3" key="1">
    <citation type="submission" date="2018-12" db="EMBL/GenBank/DDBJ databases">
        <authorList>
            <consortium name="Pathogen Informatics"/>
        </authorList>
    </citation>
    <scope>NUCLEOTIDE SEQUENCE [LARGE SCALE GENOMIC DNA]</scope>
    <source>
        <strain evidence="2 3">NCTC11923</strain>
    </source>
</reference>
<dbReference type="AlphaFoldDB" id="A0A3S4TBW4"/>
<feature type="transmembrane region" description="Helical" evidence="1">
    <location>
        <begin position="367"/>
        <end position="385"/>
    </location>
</feature>
<organism evidence="2 3">
    <name type="scientific">Actinomyces slackii</name>
    <dbReference type="NCBI Taxonomy" id="52774"/>
    <lineage>
        <taxon>Bacteria</taxon>
        <taxon>Bacillati</taxon>
        <taxon>Actinomycetota</taxon>
        <taxon>Actinomycetes</taxon>
        <taxon>Actinomycetales</taxon>
        <taxon>Actinomycetaceae</taxon>
        <taxon>Actinomyces</taxon>
    </lineage>
</organism>
<dbReference type="EMBL" id="LR134363">
    <property type="protein sequence ID" value="VEG74325.1"/>
    <property type="molecule type" value="Genomic_DNA"/>
</dbReference>
<sequence>MSQAVRYEPRHISRFRRPALRTYNGVAALGVACLVAGVLAWAQWPPPATVGALTVIVFITLGLVTAPPTSALRQGVMARGARRGWAATMLLAMSPAILLGLTFPVVAGRIAERSIDGVPLQSIILSVSVAVPWISQVAGNPVYRLLGDTLGRGPGPVMRKYCSLWPVLFLWALLPTLMVVLAVATVTGWGLGALSAHVCLLLAHVVFIQSLIVADISGHRRLWAMGWLVYALALLVVPAWWILPPVLGAASQMLAMGRPLAAILRPSSAPAGVLVQDMARGLILGGVLWSDKLFLFLAAGKDFEVAVVYLGLQPAVVAYCYYFAVTSPRVNTEVAVFQALLDEEDMDRLRARGQVLRRMLDASLGRAVAVGVGGLLICVVVVALVMPEQTLVILTVGVSSLLFSVLTLLAYEIDHIGDQTSAMLLSGIHVAVSAALILSHGSADAYLPLAGVDLVLCLVGLVLYRRRWAAPEYSFFWGKAMSW</sequence>